<evidence type="ECO:0000313" key="3">
    <source>
        <dbReference type="Proteomes" id="UP001284601"/>
    </source>
</evidence>
<evidence type="ECO:0000256" key="1">
    <source>
        <dbReference type="ARBA" id="ARBA00010552"/>
    </source>
</evidence>
<dbReference type="InterPro" id="IPR006175">
    <property type="entry name" value="YjgF/YER057c/UK114"/>
</dbReference>
<dbReference type="EMBL" id="JAWSTH010000015">
    <property type="protein sequence ID" value="MDW5594298.1"/>
    <property type="molecule type" value="Genomic_DNA"/>
</dbReference>
<dbReference type="PANTHER" id="PTHR11803">
    <property type="entry name" value="2-IMINOBUTANOATE/2-IMINOPROPANOATE DEAMINASE RIDA"/>
    <property type="match status" value="1"/>
</dbReference>
<evidence type="ECO:0000313" key="2">
    <source>
        <dbReference type="EMBL" id="MDW5594298.1"/>
    </source>
</evidence>
<dbReference type="SUPFAM" id="SSF55298">
    <property type="entry name" value="YjgF-like"/>
    <property type="match status" value="1"/>
</dbReference>
<keyword evidence="2" id="KW-0378">Hydrolase</keyword>
<dbReference type="GO" id="GO:0016787">
    <property type="term" value="F:hydrolase activity"/>
    <property type="evidence" value="ECO:0007669"/>
    <property type="project" value="UniProtKB-KW"/>
</dbReference>
<reference evidence="3" key="1">
    <citation type="submission" date="2023-07" db="EMBL/GenBank/DDBJ databases">
        <title>Conexibacter stalactiti sp. nov., isolated from stalactites in a lava cave and emended description of the genus Conexibacter.</title>
        <authorList>
            <person name="Lee S.D."/>
        </authorList>
    </citation>
    <scope>NUCLEOTIDE SEQUENCE [LARGE SCALE GENOMIC DNA]</scope>
    <source>
        <strain evidence="3">KCTC 39840</strain>
    </source>
</reference>
<dbReference type="Pfam" id="PF01042">
    <property type="entry name" value="Ribonuc_L-PSP"/>
    <property type="match status" value="1"/>
</dbReference>
<gene>
    <name evidence="2" type="ORF">R7226_08120</name>
</gene>
<sequence length="130" mass="13376">MSTNRESVTAIGAPAAVGPYVHAVRAGGMLYCSGQIPLHPETGELVGETTAEQAGRCLENLQAVCAAAGATLADAVKITVYLVDMDDFTAVNEVYASFFETDPPARVAVAVSRLPRGASVELDAIVALPG</sequence>
<dbReference type="Gene3D" id="3.30.1330.40">
    <property type="entry name" value="RutC-like"/>
    <property type="match status" value="1"/>
</dbReference>
<dbReference type="Proteomes" id="UP001284601">
    <property type="component" value="Unassembled WGS sequence"/>
</dbReference>
<comment type="caution">
    <text evidence="2">The sequence shown here is derived from an EMBL/GenBank/DDBJ whole genome shotgun (WGS) entry which is preliminary data.</text>
</comment>
<accession>A0ABU4HLW5</accession>
<dbReference type="RefSeq" id="WP_318596569.1">
    <property type="nucleotide sequence ID" value="NZ_JAWSTH010000015.1"/>
</dbReference>
<name>A0ABU4HLW5_9ACTN</name>
<dbReference type="InterPro" id="IPR035959">
    <property type="entry name" value="RutC-like_sf"/>
</dbReference>
<dbReference type="PANTHER" id="PTHR11803:SF58">
    <property type="entry name" value="PROTEIN HMF1-RELATED"/>
    <property type="match status" value="1"/>
</dbReference>
<organism evidence="2 3">
    <name type="scientific">Conexibacter stalactiti</name>
    <dbReference type="NCBI Taxonomy" id="1940611"/>
    <lineage>
        <taxon>Bacteria</taxon>
        <taxon>Bacillati</taxon>
        <taxon>Actinomycetota</taxon>
        <taxon>Thermoleophilia</taxon>
        <taxon>Solirubrobacterales</taxon>
        <taxon>Conexibacteraceae</taxon>
        <taxon>Conexibacter</taxon>
    </lineage>
</organism>
<comment type="similarity">
    <text evidence="1">Belongs to the RutC family.</text>
</comment>
<dbReference type="InterPro" id="IPR006056">
    <property type="entry name" value="RidA"/>
</dbReference>
<dbReference type="NCBIfam" id="TIGR00004">
    <property type="entry name" value="Rid family detoxifying hydrolase"/>
    <property type="match status" value="1"/>
</dbReference>
<dbReference type="CDD" id="cd00448">
    <property type="entry name" value="YjgF_YER057c_UK114_family"/>
    <property type="match status" value="1"/>
</dbReference>
<keyword evidence="3" id="KW-1185">Reference proteome</keyword>
<proteinExistence type="inferred from homology"/>
<protein>
    <submittedName>
        <fullName evidence="2">Rid family detoxifying hydrolase</fullName>
    </submittedName>
</protein>